<dbReference type="Pfam" id="PF13401">
    <property type="entry name" value="AAA_22"/>
    <property type="match status" value="1"/>
</dbReference>
<gene>
    <name evidence="2" type="ORF">HNP84_009730</name>
</gene>
<keyword evidence="2" id="KW-0131">Cell cycle</keyword>
<comment type="caution">
    <text evidence="2">The sequence shown here is derived from an EMBL/GenBank/DDBJ whole genome shotgun (WGS) entry which is preliminary data.</text>
</comment>
<proteinExistence type="predicted"/>
<dbReference type="InterPro" id="IPR000182">
    <property type="entry name" value="GNAT_dom"/>
</dbReference>
<dbReference type="InterPro" id="IPR027417">
    <property type="entry name" value="P-loop_NTPase"/>
</dbReference>
<evidence type="ECO:0000313" key="3">
    <source>
        <dbReference type="Proteomes" id="UP000578449"/>
    </source>
</evidence>
<dbReference type="GO" id="GO:0005886">
    <property type="term" value="C:plasma membrane"/>
    <property type="evidence" value="ECO:0007669"/>
    <property type="project" value="TreeGrafter"/>
</dbReference>
<sequence>MRAEITVSAPVHKTARVLQLQGLFDVPVEERLSNSWHMDVPIEERPWSVGMIVGPSGAGKTTIARHLWPDLVVTSHTWRDDRALVDDFPEGMSIKDIVALLGAVGLSSPPAWLRPYRTLSNGEAFRASIARALAESGDLVVIDEFTSVVDRQVAKVASHTIQKAVRRGGRQFVAVTCHYDVLEWLQPDWVLDVSTGSFEWRSVQPRPALEFEIRPVDGRLWPVFARHHYLSTQLHASSKKFAGFIDGEPVAFLAYRHFQHPHTRNLKMEHRLVVLPDYQGLGIGSRFSEWMGQRLYEEGFRYRSVSSHPALIAYRSASPRWRMIKGQTKLGTRSKHEWMHTHTLDPRRLGVVSFEYVPPRV</sequence>
<evidence type="ECO:0000313" key="2">
    <source>
        <dbReference type="EMBL" id="MBB5139965.1"/>
    </source>
</evidence>
<dbReference type="AlphaFoldDB" id="A0A840PVQ1"/>
<dbReference type="PROSITE" id="PS51186">
    <property type="entry name" value="GNAT"/>
    <property type="match status" value="1"/>
</dbReference>
<dbReference type="CDD" id="cd00267">
    <property type="entry name" value="ABC_ATPase"/>
    <property type="match status" value="1"/>
</dbReference>
<dbReference type="InterPro" id="IPR015854">
    <property type="entry name" value="ABC_transpr_LolD-like"/>
</dbReference>
<dbReference type="InterPro" id="IPR016181">
    <property type="entry name" value="Acyl_CoA_acyltransferase"/>
</dbReference>
<organism evidence="2 3">
    <name type="scientific">Thermocatellispora tengchongensis</name>
    <dbReference type="NCBI Taxonomy" id="1073253"/>
    <lineage>
        <taxon>Bacteria</taxon>
        <taxon>Bacillati</taxon>
        <taxon>Actinomycetota</taxon>
        <taxon>Actinomycetes</taxon>
        <taxon>Streptosporangiales</taxon>
        <taxon>Streptosporangiaceae</taxon>
        <taxon>Thermocatellispora</taxon>
    </lineage>
</organism>
<dbReference type="GO" id="GO:0022857">
    <property type="term" value="F:transmembrane transporter activity"/>
    <property type="evidence" value="ECO:0007669"/>
    <property type="project" value="TreeGrafter"/>
</dbReference>
<dbReference type="Proteomes" id="UP000578449">
    <property type="component" value="Unassembled WGS sequence"/>
</dbReference>
<keyword evidence="2" id="KW-0132">Cell division</keyword>
<dbReference type="InterPro" id="IPR049945">
    <property type="entry name" value="AAA_22"/>
</dbReference>
<dbReference type="CDD" id="cd04301">
    <property type="entry name" value="NAT_SF"/>
    <property type="match status" value="1"/>
</dbReference>
<dbReference type="Gene3D" id="3.40.630.30">
    <property type="match status" value="1"/>
</dbReference>
<dbReference type="GO" id="GO:0016747">
    <property type="term" value="F:acyltransferase activity, transferring groups other than amino-acyl groups"/>
    <property type="evidence" value="ECO:0007669"/>
    <property type="project" value="InterPro"/>
</dbReference>
<dbReference type="SUPFAM" id="SSF55729">
    <property type="entry name" value="Acyl-CoA N-acyltransferases (Nat)"/>
    <property type="match status" value="1"/>
</dbReference>
<dbReference type="InterPro" id="IPR003593">
    <property type="entry name" value="AAA+_ATPase"/>
</dbReference>
<accession>A0A840PVQ1</accession>
<dbReference type="GO" id="GO:0016887">
    <property type="term" value="F:ATP hydrolysis activity"/>
    <property type="evidence" value="ECO:0007669"/>
    <property type="project" value="InterPro"/>
</dbReference>
<dbReference type="SMART" id="SM00382">
    <property type="entry name" value="AAA"/>
    <property type="match status" value="1"/>
</dbReference>
<feature type="domain" description="N-acetyltransferase" evidence="1">
    <location>
        <begin position="198"/>
        <end position="350"/>
    </location>
</feature>
<dbReference type="GO" id="GO:0051301">
    <property type="term" value="P:cell division"/>
    <property type="evidence" value="ECO:0007669"/>
    <property type="project" value="UniProtKB-KW"/>
</dbReference>
<dbReference type="SUPFAM" id="SSF52540">
    <property type="entry name" value="P-loop containing nucleoside triphosphate hydrolases"/>
    <property type="match status" value="1"/>
</dbReference>
<reference evidence="2 3" key="1">
    <citation type="submission" date="2020-08" db="EMBL/GenBank/DDBJ databases">
        <title>Genomic Encyclopedia of Type Strains, Phase IV (KMG-IV): sequencing the most valuable type-strain genomes for metagenomic binning, comparative biology and taxonomic classification.</title>
        <authorList>
            <person name="Goeker M."/>
        </authorList>
    </citation>
    <scope>NUCLEOTIDE SEQUENCE [LARGE SCALE GENOMIC DNA]</scope>
    <source>
        <strain evidence="2 3">DSM 45615</strain>
    </source>
</reference>
<name>A0A840PVQ1_9ACTN</name>
<dbReference type="Gene3D" id="3.40.50.300">
    <property type="entry name" value="P-loop containing nucleotide triphosphate hydrolases"/>
    <property type="match status" value="1"/>
</dbReference>
<dbReference type="RefSeq" id="WP_185056774.1">
    <property type="nucleotide sequence ID" value="NZ_BAABIX010000005.1"/>
</dbReference>
<protein>
    <submittedName>
        <fullName evidence="2">ABC-type ATPase involved in cell division</fullName>
    </submittedName>
</protein>
<evidence type="ECO:0000259" key="1">
    <source>
        <dbReference type="PROSITE" id="PS51186"/>
    </source>
</evidence>
<dbReference type="Pfam" id="PF00583">
    <property type="entry name" value="Acetyltransf_1"/>
    <property type="match status" value="1"/>
</dbReference>
<dbReference type="PANTHER" id="PTHR24220">
    <property type="entry name" value="IMPORT ATP-BINDING PROTEIN"/>
    <property type="match status" value="1"/>
</dbReference>
<keyword evidence="3" id="KW-1185">Reference proteome</keyword>
<dbReference type="EMBL" id="JACHGN010000035">
    <property type="protein sequence ID" value="MBB5139965.1"/>
    <property type="molecule type" value="Genomic_DNA"/>
</dbReference>